<dbReference type="PANTHER" id="PTHR34385">
    <property type="entry name" value="D-ALANYL-D-ALANINE CARBOXYPEPTIDASE"/>
    <property type="match status" value="1"/>
</dbReference>
<gene>
    <name evidence="2" type="ordered locus">STHERM_c16390</name>
</gene>
<dbReference type="CDD" id="cd14852">
    <property type="entry name" value="LD-carboxypeptidase"/>
    <property type="match status" value="1"/>
</dbReference>
<dbReference type="RefSeq" id="WP_013314418.1">
    <property type="nucleotide sequence ID" value="NC_014484.1"/>
</dbReference>
<dbReference type="HOGENOM" id="CLU_054193_4_0_12"/>
<reference key="1">
    <citation type="submission" date="2009-08" db="EMBL/GenBank/DDBJ databases">
        <title>The genome sequence of Spirochaeta thermophila DSM6192.</title>
        <authorList>
            <person name="Angelov A."/>
            <person name="Mientus M."/>
            <person name="Wittenberg S."/>
            <person name="Lehmann R."/>
            <person name="Liesegang H."/>
            <person name="Daniel R."/>
            <person name="Liebl W."/>
        </authorList>
    </citation>
    <scope>NUCLEOTIDE SEQUENCE</scope>
    <source>
        <strain>DSM 6192</strain>
    </source>
</reference>
<feature type="domain" description="D-alanyl-D-alanine carboxypeptidase-like core" evidence="1">
    <location>
        <begin position="119"/>
        <end position="239"/>
    </location>
</feature>
<evidence type="ECO:0000313" key="3">
    <source>
        <dbReference type="Proteomes" id="UP000001296"/>
    </source>
</evidence>
<dbReference type="InterPro" id="IPR052179">
    <property type="entry name" value="DD-CPase-like"/>
</dbReference>
<dbReference type="PaxDb" id="665571-STHERM_c16390"/>
<dbReference type="InterPro" id="IPR009045">
    <property type="entry name" value="Zn_M74/Hedgehog-like"/>
</dbReference>
<evidence type="ECO:0000313" key="2">
    <source>
        <dbReference type="EMBL" id="ADN02579.1"/>
    </source>
</evidence>
<sequence length="282" mass="31964">MRPLATLTLVAVLAGGCTGREEHATPHPEEPGLLHPRYTLTMDDLMRMTADLPPGIREGIQADPVTFLSKLDEVLTLWEKDPALFLLVDKSHGLPPDYEPEDLVPLEGRGLALARPGLMLREKVVPDLIRMAEAAREEGVELVVGSCYRSYERQAAIYRWEVETYGKEAADRESARPGHSQHQLGLAVDFSPIEDRFADLPAGRWLAVHAWEYGFSLSYPEGYEHLTGYRYEPWHFRYLTPQGTALEKEFFGGIQQYMLEFLNTHREELYASRKPLAQTGEL</sequence>
<dbReference type="GO" id="GO:0006508">
    <property type="term" value="P:proteolysis"/>
    <property type="evidence" value="ECO:0007669"/>
    <property type="project" value="InterPro"/>
</dbReference>
<dbReference type="GO" id="GO:0008233">
    <property type="term" value="F:peptidase activity"/>
    <property type="evidence" value="ECO:0007669"/>
    <property type="project" value="InterPro"/>
</dbReference>
<proteinExistence type="predicted"/>
<dbReference type="Proteomes" id="UP000001296">
    <property type="component" value="Chromosome"/>
</dbReference>
<dbReference type="PANTHER" id="PTHR34385:SF1">
    <property type="entry name" value="PEPTIDOGLYCAN L-ALANYL-D-GLUTAMATE ENDOPEPTIDASE CWLK"/>
    <property type="match status" value="1"/>
</dbReference>
<dbReference type="PROSITE" id="PS51257">
    <property type="entry name" value="PROKAR_LIPOPROTEIN"/>
    <property type="match status" value="1"/>
</dbReference>
<dbReference type="SUPFAM" id="SSF55166">
    <property type="entry name" value="Hedgehog/DD-peptidase"/>
    <property type="match status" value="1"/>
</dbReference>
<dbReference type="Pfam" id="PF02557">
    <property type="entry name" value="VanY"/>
    <property type="match status" value="1"/>
</dbReference>
<dbReference type="InterPro" id="IPR003709">
    <property type="entry name" value="VanY-like_core_dom"/>
</dbReference>
<accession>E0RNI8</accession>
<name>E0RNI8_WINT6</name>
<dbReference type="AlphaFoldDB" id="E0RNI8"/>
<dbReference type="EMBL" id="CP001698">
    <property type="protein sequence ID" value="ADN02579.1"/>
    <property type="molecule type" value="Genomic_DNA"/>
</dbReference>
<organism evidence="2 3">
    <name type="scientific">Winmispira thermophila (strain ATCC 49972 / DSM 6192 / RI 19.B1)</name>
    <name type="common">Spirochaeta thermophila</name>
    <dbReference type="NCBI Taxonomy" id="665571"/>
    <lineage>
        <taxon>Bacteria</taxon>
        <taxon>Pseudomonadati</taxon>
        <taxon>Spirochaetota</taxon>
        <taxon>Spirochaetia</taxon>
        <taxon>Winmispirales</taxon>
        <taxon>Winmispiraceae</taxon>
        <taxon>Winmispira</taxon>
    </lineage>
</organism>
<protein>
    <recommendedName>
        <fullName evidence="1">D-alanyl-D-alanine carboxypeptidase-like core domain-containing protein</fullName>
    </recommendedName>
</protein>
<dbReference type="eggNOG" id="COG1876">
    <property type="taxonomic scope" value="Bacteria"/>
</dbReference>
<reference evidence="2 3" key="2">
    <citation type="journal article" date="2010" name="J. Bacteriol.">
        <title>Genome sequence of the polysaccharide-degrading, thermophilic anaerobe Spirochaeta thermophila DSM 6192.</title>
        <authorList>
            <person name="Angelov A."/>
            <person name="Liebl S."/>
            <person name="Ballschmiter M."/>
            <person name="Bomeke M."/>
            <person name="Lehmann R."/>
            <person name="Liesegang H."/>
            <person name="Daniel R."/>
            <person name="Liebl W."/>
        </authorList>
    </citation>
    <scope>NUCLEOTIDE SEQUENCE [LARGE SCALE GENOMIC DNA]</scope>
    <source>
        <strain evidence="3">ATCC 49972 / DSM 6192 / RI 19.B1</strain>
    </source>
</reference>
<evidence type="ECO:0000259" key="1">
    <source>
        <dbReference type="Pfam" id="PF02557"/>
    </source>
</evidence>
<dbReference type="InterPro" id="IPR058193">
    <property type="entry name" value="VanY/YodJ_core_dom"/>
</dbReference>
<dbReference type="KEGG" id="sta:STHERM_c16390"/>
<dbReference type="Gene3D" id="3.30.1380.10">
    <property type="match status" value="1"/>
</dbReference>